<dbReference type="Gene3D" id="3.50.50.60">
    <property type="entry name" value="FAD/NAD(P)-binding domain"/>
    <property type="match status" value="1"/>
</dbReference>
<evidence type="ECO:0000256" key="1">
    <source>
        <dbReference type="ARBA" id="ARBA00022630"/>
    </source>
</evidence>
<name>A0A4Q9MHC9_9APHY</name>
<dbReference type="InterPro" id="IPR051104">
    <property type="entry name" value="FAD_monoxygenase"/>
</dbReference>
<accession>A0A4Q9MHC9</accession>
<organism evidence="4">
    <name type="scientific">Dichomitus squalens</name>
    <dbReference type="NCBI Taxonomy" id="114155"/>
    <lineage>
        <taxon>Eukaryota</taxon>
        <taxon>Fungi</taxon>
        <taxon>Dikarya</taxon>
        <taxon>Basidiomycota</taxon>
        <taxon>Agaricomycotina</taxon>
        <taxon>Agaricomycetes</taxon>
        <taxon>Polyporales</taxon>
        <taxon>Polyporaceae</taxon>
        <taxon>Dichomitus</taxon>
    </lineage>
</organism>
<evidence type="ECO:0000256" key="3">
    <source>
        <dbReference type="ARBA" id="ARBA00023002"/>
    </source>
</evidence>
<keyword evidence="3" id="KW-0560">Oxidoreductase</keyword>
<keyword evidence="2" id="KW-0274">FAD</keyword>
<dbReference type="EMBL" id="ML143463">
    <property type="protein sequence ID" value="TBU25311.1"/>
    <property type="molecule type" value="Genomic_DNA"/>
</dbReference>
<dbReference type="GO" id="GO:0044550">
    <property type="term" value="P:secondary metabolite biosynthetic process"/>
    <property type="evidence" value="ECO:0007669"/>
    <property type="project" value="TreeGrafter"/>
</dbReference>
<dbReference type="AlphaFoldDB" id="A0A4Q9MHC9"/>
<dbReference type="SUPFAM" id="SSF51905">
    <property type="entry name" value="FAD/NAD(P)-binding domain"/>
    <property type="match status" value="1"/>
</dbReference>
<evidence type="ECO:0000256" key="2">
    <source>
        <dbReference type="ARBA" id="ARBA00022827"/>
    </source>
</evidence>
<dbReference type="PANTHER" id="PTHR46720:SF3">
    <property type="entry name" value="FAD-BINDING DOMAIN-CONTAINING PROTEIN-RELATED"/>
    <property type="match status" value="1"/>
</dbReference>
<proteinExistence type="predicted"/>
<reference evidence="4" key="1">
    <citation type="submission" date="2019-01" db="EMBL/GenBank/DDBJ databases">
        <title>Draft genome sequences of three monokaryotic isolates of the white-rot basidiomycete fungus Dichomitus squalens.</title>
        <authorList>
            <consortium name="DOE Joint Genome Institute"/>
            <person name="Lopez S.C."/>
            <person name="Andreopoulos B."/>
            <person name="Pangilinan J."/>
            <person name="Lipzen A."/>
            <person name="Riley R."/>
            <person name="Ahrendt S."/>
            <person name="Ng V."/>
            <person name="Barry K."/>
            <person name="Daum C."/>
            <person name="Grigoriev I.V."/>
            <person name="Hilden K.S."/>
            <person name="Makela M.R."/>
            <person name="de Vries R.P."/>
        </authorList>
    </citation>
    <scope>NUCLEOTIDE SEQUENCE [LARGE SCALE GENOMIC DNA]</scope>
    <source>
        <strain evidence="4">OM18370.1</strain>
    </source>
</reference>
<dbReference type="PANTHER" id="PTHR46720">
    <property type="entry name" value="HYDROXYLASE, PUTATIVE (AFU_ORTHOLOGUE AFUA_3G01460)-RELATED"/>
    <property type="match status" value="1"/>
</dbReference>
<dbReference type="GO" id="GO:0016491">
    <property type="term" value="F:oxidoreductase activity"/>
    <property type="evidence" value="ECO:0007669"/>
    <property type="project" value="UniProtKB-KW"/>
</dbReference>
<keyword evidence="1" id="KW-0285">Flavoprotein</keyword>
<protein>
    <submittedName>
        <fullName evidence="4">Uncharacterized protein</fullName>
    </submittedName>
</protein>
<dbReference type="OrthoDB" id="417877at2759"/>
<dbReference type="InterPro" id="IPR036188">
    <property type="entry name" value="FAD/NAD-bd_sf"/>
</dbReference>
<gene>
    <name evidence="4" type="ORF">BD311DRAFT_780395</name>
</gene>
<sequence>MTHVQNSCTQHPPSPEDATISMHRAAFLDALVGLVDPRSTRSNKRCTSISESPTNPSRLLAHFTDGTTHETDVVLGADDIKSAVRHFVVARRTAKNLAISNAIACRSSIPYAQLDAAGCKAKLTDHSACFLGPGKLKIAALSARYDVPIGSQNLPEGTPRVDQVSREDIQKAFDGWGVDVATLLRFTPEKTVPWSVYVVCPHLRDTARGMRLFCETQYAHGTLPHLGAGAGQGLEDALLLVRLLSHTETQTENLQVRRSAC</sequence>
<evidence type="ECO:0000313" key="4">
    <source>
        <dbReference type="EMBL" id="TBU25311.1"/>
    </source>
</evidence>
<dbReference type="Proteomes" id="UP000292957">
    <property type="component" value="Unassembled WGS sequence"/>
</dbReference>